<dbReference type="Pfam" id="PF01565">
    <property type="entry name" value="FAD_binding_4"/>
    <property type="match status" value="1"/>
</dbReference>
<evidence type="ECO:0000259" key="9">
    <source>
        <dbReference type="PROSITE" id="PS51387"/>
    </source>
</evidence>
<dbReference type="PANTHER" id="PTHR32448">
    <property type="entry name" value="OS08G0158400 PROTEIN"/>
    <property type="match status" value="1"/>
</dbReference>
<protein>
    <recommendedName>
        <fullName evidence="9">FAD-binding PCMH-type domain-containing protein</fullName>
    </recommendedName>
</protein>
<dbReference type="Proteomes" id="UP001417504">
    <property type="component" value="Unassembled WGS sequence"/>
</dbReference>
<dbReference type="SUPFAM" id="SSF56176">
    <property type="entry name" value="FAD-binding/transporter-associated domain-like"/>
    <property type="match status" value="1"/>
</dbReference>
<dbReference type="FunFam" id="3.30.43.10:FF:000004">
    <property type="entry name" value="Berberine bridge enzyme-like 15"/>
    <property type="match status" value="1"/>
</dbReference>
<evidence type="ECO:0000256" key="7">
    <source>
        <dbReference type="ARBA" id="ARBA00023180"/>
    </source>
</evidence>
<dbReference type="InterPro" id="IPR016169">
    <property type="entry name" value="FAD-bd_PCMH_sub2"/>
</dbReference>
<dbReference type="EMBL" id="JBBNAE010000002">
    <property type="protein sequence ID" value="KAK9146451.1"/>
    <property type="molecule type" value="Genomic_DNA"/>
</dbReference>
<evidence type="ECO:0000313" key="11">
    <source>
        <dbReference type="Proteomes" id="UP001417504"/>
    </source>
</evidence>
<comment type="caution">
    <text evidence="10">The sequence shown here is derived from an EMBL/GenBank/DDBJ whole genome shotgun (WGS) entry which is preliminary data.</text>
</comment>
<dbReference type="GO" id="GO:0016491">
    <property type="term" value="F:oxidoreductase activity"/>
    <property type="evidence" value="ECO:0007669"/>
    <property type="project" value="InterPro"/>
</dbReference>
<feature type="domain" description="FAD-binding PCMH-type" evidence="9">
    <location>
        <begin position="76"/>
        <end position="250"/>
    </location>
</feature>
<feature type="signal peptide" evidence="8">
    <location>
        <begin position="1"/>
        <end position="20"/>
    </location>
</feature>
<evidence type="ECO:0000313" key="10">
    <source>
        <dbReference type="EMBL" id="KAK9146451.1"/>
    </source>
</evidence>
<comment type="similarity">
    <text evidence="2">Belongs to the oxygen-dependent FAD-linked oxidoreductase family.</text>
</comment>
<proteinExistence type="inferred from homology"/>
<dbReference type="InterPro" id="IPR016167">
    <property type="entry name" value="FAD-bd_PCMH_sub1"/>
</dbReference>
<evidence type="ECO:0000256" key="8">
    <source>
        <dbReference type="SAM" id="SignalP"/>
    </source>
</evidence>
<keyword evidence="6" id="KW-1015">Disulfide bond</keyword>
<evidence type="ECO:0000256" key="5">
    <source>
        <dbReference type="ARBA" id="ARBA00022827"/>
    </source>
</evidence>
<evidence type="ECO:0000256" key="1">
    <source>
        <dbReference type="ARBA" id="ARBA00001974"/>
    </source>
</evidence>
<dbReference type="InterPro" id="IPR012951">
    <property type="entry name" value="BBE"/>
</dbReference>
<gene>
    <name evidence="10" type="ORF">Sjap_006354</name>
</gene>
<accession>A0AAP0K5V0</accession>
<keyword evidence="7" id="KW-0325">Glycoprotein</keyword>
<dbReference type="GO" id="GO:0071949">
    <property type="term" value="F:FAD binding"/>
    <property type="evidence" value="ECO:0007669"/>
    <property type="project" value="InterPro"/>
</dbReference>
<dbReference type="InterPro" id="IPR006094">
    <property type="entry name" value="Oxid_FAD_bind_N"/>
</dbReference>
<evidence type="ECO:0000256" key="2">
    <source>
        <dbReference type="ARBA" id="ARBA00005466"/>
    </source>
</evidence>
<dbReference type="Gene3D" id="3.30.43.10">
    <property type="entry name" value="Uridine Diphospho-n-acetylenolpyruvylglucosamine Reductase, domain 2"/>
    <property type="match status" value="1"/>
</dbReference>
<evidence type="ECO:0000256" key="4">
    <source>
        <dbReference type="ARBA" id="ARBA00022729"/>
    </source>
</evidence>
<dbReference type="PROSITE" id="PS51387">
    <property type="entry name" value="FAD_PCMH"/>
    <property type="match status" value="1"/>
</dbReference>
<dbReference type="InterPro" id="IPR036318">
    <property type="entry name" value="FAD-bd_PCMH-like_sf"/>
</dbReference>
<keyword evidence="5" id="KW-0274">FAD</keyword>
<dbReference type="Gene3D" id="3.40.462.20">
    <property type="match status" value="1"/>
</dbReference>
<reference evidence="10 11" key="1">
    <citation type="submission" date="2024-01" db="EMBL/GenBank/DDBJ databases">
        <title>Genome assemblies of Stephania.</title>
        <authorList>
            <person name="Yang L."/>
        </authorList>
    </citation>
    <scope>NUCLEOTIDE SEQUENCE [LARGE SCALE GENOMIC DNA]</scope>
    <source>
        <strain evidence="10">QJT</strain>
        <tissue evidence="10">Leaf</tissue>
    </source>
</reference>
<feature type="chain" id="PRO_5042938055" description="FAD-binding PCMH-type domain-containing protein" evidence="8">
    <location>
        <begin position="21"/>
        <end position="547"/>
    </location>
</feature>
<evidence type="ECO:0000256" key="3">
    <source>
        <dbReference type="ARBA" id="ARBA00022630"/>
    </source>
</evidence>
<comment type="cofactor">
    <cofactor evidence="1">
        <name>FAD</name>
        <dbReference type="ChEBI" id="CHEBI:57692"/>
    </cofactor>
</comment>
<sequence length="547" mass="61269">MKIISLTCAILFQILVLVLTTPWIASSTTTHEDFLQCLESNSHHFSSKPQVYVPKTVAYSSILESSINNLRFTTPTTSKPQFIITPNHESHVQALVICSKKHGLQIRVRSGGHDFEGLSYTSNVPFVLIDLINLRTIDVNIKEDSAWVQAGATLGEVYYRIAEKSPVHGFPGGACPTVGSGGHISGGGFGALVRKYGMAAEYVLDARLVNAEGEILNRETMGEDLFWAIRGGGVASFGVLLAWKIKLVPVPKVVTVSMIDRTLEQGATDLVHKWQSVASYEVPRDVFIALHVTVVDKNATRREGSSRTVRVTFQVLYLGTSEKLLQLMEDKFPELGMKKKDCREMSWIKSTISFAGFPNETPINSLLNRSSLPKTTFKAKSDFVTKPISKAGLEGIWKRFLKEERPELLIAPWGGRVNEISEHKIPFPHRAGNMYLIDYVSNWDNKEGIQGSEKHISWIRELHDYMTPYVSKSPRAAFFNYKDLDLGKSKLNATSTHSDARIWGHMYFKSNFEKLVKVKSKVDPTSFFTNEQSIPTLASLHGRKKRF</sequence>
<dbReference type="InterPro" id="IPR016166">
    <property type="entry name" value="FAD-bd_PCMH"/>
</dbReference>
<keyword evidence="4 8" id="KW-0732">Signal</keyword>
<evidence type="ECO:0000256" key="6">
    <source>
        <dbReference type="ARBA" id="ARBA00023157"/>
    </source>
</evidence>
<keyword evidence="11" id="KW-1185">Reference proteome</keyword>
<dbReference type="AlphaFoldDB" id="A0AAP0K5V0"/>
<dbReference type="Gene3D" id="3.30.465.10">
    <property type="match status" value="1"/>
</dbReference>
<organism evidence="10 11">
    <name type="scientific">Stephania japonica</name>
    <dbReference type="NCBI Taxonomy" id="461633"/>
    <lineage>
        <taxon>Eukaryota</taxon>
        <taxon>Viridiplantae</taxon>
        <taxon>Streptophyta</taxon>
        <taxon>Embryophyta</taxon>
        <taxon>Tracheophyta</taxon>
        <taxon>Spermatophyta</taxon>
        <taxon>Magnoliopsida</taxon>
        <taxon>Ranunculales</taxon>
        <taxon>Menispermaceae</taxon>
        <taxon>Menispermoideae</taxon>
        <taxon>Cissampelideae</taxon>
        <taxon>Stephania</taxon>
    </lineage>
</organism>
<name>A0AAP0K5V0_9MAGN</name>
<dbReference type="Pfam" id="PF08031">
    <property type="entry name" value="BBE"/>
    <property type="match status" value="1"/>
</dbReference>
<keyword evidence="3" id="KW-0285">Flavoprotein</keyword>